<dbReference type="GO" id="GO:0016020">
    <property type="term" value="C:membrane"/>
    <property type="evidence" value="ECO:0007669"/>
    <property type="project" value="UniProtKB-SubCell"/>
</dbReference>
<sequence>MAAISTLGRAVPGSGRNRLVTFLGALAIAFGVTAAWLHGQAGERTGAASAKNEALSDNGRTSEVKGQITTAVNTAFSYNYADVAKTEKAAQDVLTGKAVQQYNQLFALVHRQAPQQKQVLTTTVTDSAVTSLTRDRARLLIFADQRNTRTDKDKTSYSAAVFAVDAVQMNGQWKIDNIDTLGA</sequence>
<dbReference type="InParanoid" id="A0A1I5QFH5"/>
<dbReference type="STRING" id="1993.SAMN04489713_114115"/>
<keyword evidence="2" id="KW-0472">Membrane</keyword>
<reference evidence="3 4" key="1">
    <citation type="submission" date="2016-10" db="EMBL/GenBank/DDBJ databases">
        <authorList>
            <person name="de Groot N.N."/>
        </authorList>
    </citation>
    <scope>NUCLEOTIDE SEQUENCE [LARGE SCALE GENOMIC DNA]</scope>
    <source>
        <strain evidence="3 4">DSM 43067</strain>
    </source>
</reference>
<comment type="subcellular location">
    <subcellularLocation>
        <location evidence="1">Membrane</location>
    </subcellularLocation>
</comment>
<accession>A0A1I5QFH5</accession>
<dbReference type="AlphaFoldDB" id="A0A1I5QFH5"/>
<proteinExistence type="predicted"/>
<gene>
    <name evidence="3" type="ORF">SAMN04489713_114115</name>
</gene>
<dbReference type="eggNOG" id="ENOG5033YTN">
    <property type="taxonomic scope" value="Bacteria"/>
</dbReference>
<evidence type="ECO:0000256" key="2">
    <source>
        <dbReference type="ARBA" id="ARBA00023136"/>
    </source>
</evidence>
<dbReference type="PANTHER" id="PTHR37042:SF4">
    <property type="entry name" value="OUTER MEMBRANE PROTEIN RV1973"/>
    <property type="match status" value="1"/>
</dbReference>
<dbReference type="RefSeq" id="WP_083598248.1">
    <property type="nucleotide sequence ID" value="NZ_FOVH01000014.1"/>
</dbReference>
<name>A0A1I5QFH5_9ACTN</name>
<keyword evidence="4" id="KW-1185">Reference proteome</keyword>
<dbReference type="Proteomes" id="UP000183413">
    <property type="component" value="Unassembled WGS sequence"/>
</dbReference>
<organism evidence="3 4">
    <name type="scientific">Actinomadura madurae</name>
    <dbReference type="NCBI Taxonomy" id="1993"/>
    <lineage>
        <taxon>Bacteria</taxon>
        <taxon>Bacillati</taxon>
        <taxon>Actinomycetota</taxon>
        <taxon>Actinomycetes</taxon>
        <taxon>Streptosporangiales</taxon>
        <taxon>Thermomonosporaceae</taxon>
        <taxon>Actinomadura</taxon>
    </lineage>
</organism>
<evidence type="ECO:0000313" key="3">
    <source>
        <dbReference type="EMBL" id="SFP45008.1"/>
    </source>
</evidence>
<dbReference type="PANTHER" id="PTHR37042">
    <property type="entry name" value="OUTER MEMBRANE PROTEIN RV1973"/>
    <property type="match status" value="1"/>
</dbReference>
<evidence type="ECO:0000256" key="1">
    <source>
        <dbReference type="ARBA" id="ARBA00004370"/>
    </source>
</evidence>
<dbReference type="EMBL" id="FOVH01000014">
    <property type="protein sequence ID" value="SFP45008.1"/>
    <property type="molecule type" value="Genomic_DNA"/>
</dbReference>
<protein>
    <submittedName>
        <fullName evidence="3">Mce-associated membrane protein</fullName>
    </submittedName>
</protein>
<evidence type="ECO:0000313" key="4">
    <source>
        <dbReference type="Proteomes" id="UP000183413"/>
    </source>
</evidence>